<evidence type="ECO:0000313" key="3">
    <source>
        <dbReference type="Proteomes" id="UP000003009"/>
    </source>
</evidence>
<organism evidence="2 3">
    <name type="scientific">Kingella oralis ATCC 51147</name>
    <dbReference type="NCBI Taxonomy" id="629741"/>
    <lineage>
        <taxon>Bacteria</taxon>
        <taxon>Pseudomonadati</taxon>
        <taxon>Pseudomonadota</taxon>
        <taxon>Betaproteobacteria</taxon>
        <taxon>Neisseriales</taxon>
        <taxon>Neisseriaceae</taxon>
        <taxon>Kingella</taxon>
    </lineage>
</organism>
<dbReference type="RefSeq" id="WP_003794218.1">
    <property type="nucleotide sequence ID" value="NZ_GG665871.1"/>
</dbReference>
<feature type="chain" id="PRO_5002938185" description="Tat pathway signal sequence domain protein" evidence="1">
    <location>
        <begin position="24"/>
        <end position="176"/>
    </location>
</feature>
<reference evidence="2" key="1">
    <citation type="submission" date="2009-04" db="EMBL/GenBank/DDBJ databases">
        <authorList>
            <person name="Weinstock G."/>
            <person name="Sodergren E."/>
            <person name="Clifton S."/>
            <person name="Fulton L."/>
            <person name="Fulton B."/>
            <person name="Courtney L."/>
            <person name="Fronick C."/>
            <person name="Harrison M."/>
            <person name="Strong C."/>
            <person name="Farmer C."/>
            <person name="Delahaunty K."/>
            <person name="Markovic C."/>
            <person name="Hall O."/>
            <person name="Minx P."/>
            <person name="Tomlinson C."/>
            <person name="Mitreva M."/>
            <person name="Nelson J."/>
            <person name="Hou S."/>
            <person name="Wollam A."/>
            <person name="Pepin K.H."/>
            <person name="Johnson M."/>
            <person name="Bhonagiri V."/>
            <person name="Nash W.E."/>
            <person name="Warren W."/>
            <person name="Chinwalla A."/>
            <person name="Mardis E.R."/>
            <person name="Wilson R.K."/>
        </authorList>
    </citation>
    <scope>NUCLEOTIDE SEQUENCE [LARGE SCALE GENOMIC DNA]</scope>
    <source>
        <strain evidence="2">ATCC 51147</strain>
    </source>
</reference>
<dbReference type="AlphaFoldDB" id="C4GEU4"/>
<dbReference type="Proteomes" id="UP000003009">
    <property type="component" value="Unassembled WGS sequence"/>
</dbReference>
<dbReference type="EMBL" id="ACJW02000002">
    <property type="protein sequence ID" value="EEP68749.1"/>
    <property type="molecule type" value="Genomic_DNA"/>
</dbReference>
<name>C4GEU4_9NEIS</name>
<evidence type="ECO:0008006" key="4">
    <source>
        <dbReference type="Google" id="ProtNLM"/>
    </source>
</evidence>
<gene>
    <name evidence="2" type="ORF">GCWU000324_00653</name>
</gene>
<feature type="signal peptide" evidence="1">
    <location>
        <begin position="1"/>
        <end position="23"/>
    </location>
</feature>
<evidence type="ECO:0000313" key="2">
    <source>
        <dbReference type="EMBL" id="EEP68749.1"/>
    </source>
</evidence>
<proteinExistence type="predicted"/>
<evidence type="ECO:0000256" key="1">
    <source>
        <dbReference type="SAM" id="SignalP"/>
    </source>
</evidence>
<protein>
    <recommendedName>
        <fullName evidence="4">Tat pathway signal sequence domain protein</fullName>
    </recommendedName>
</protein>
<sequence>MNSQAQALALFAALLLAAPFAQADNPYDESALYNETYTQSLNVGSEAIDCLKARKSDCGQKAWESSLDGISKVMDTPGGQRALEQLLPQLDSTGIITKQNSKAIVNVLRDQLPAMKKNGKQIGNAVEDFGNRASRQLTEPVQDNERPSCMNKGDSLLSGALRCGANAMIDNLQKQK</sequence>
<comment type="caution">
    <text evidence="2">The sequence shown here is derived from an EMBL/GenBank/DDBJ whole genome shotgun (WGS) entry which is preliminary data.</text>
</comment>
<dbReference type="STRING" id="629741.GCWU000324_00653"/>
<keyword evidence="3" id="KW-1185">Reference proteome</keyword>
<dbReference type="HOGENOM" id="CLU_1523194_0_0_4"/>
<keyword evidence="1" id="KW-0732">Signal</keyword>
<accession>C4GEU4</accession>
<dbReference type="GeneID" id="84906995"/>